<dbReference type="EMBL" id="KB203550">
    <property type="protein sequence ID" value="ESO84287.1"/>
    <property type="molecule type" value="Genomic_DNA"/>
</dbReference>
<dbReference type="GeneID" id="20243620"/>
<dbReference type="OrthoDB" id="27819at2759"/>
<evidence type="ECO:0000313" key="12">
    <source>
        <dbReference type="EMBL" id="ESO84287.1"/>
    </source>
</evidence>
<evidence type="ECO:0000256" key="3">
    <source>
        <dbReference type="ARBA" id="ARBA00011233"/>
    </source>
</evidence>
<evidence type="ECO:0000256" key="6">
    <source>
        <dbReference type="ARBA" id="ARBA00022837"/>
    </source>
</evidence>
<feature type="transmembrane region" description="Helical" evidence="9">
    <location>
        <begin position="393"/>
        <end position="417"/>
    </location>
</feature>
<dbReference type="GO" id="GO:0001868">
    <property type="term" value="P:regulation of complement activation, lectin pathway"/>
    <property type="evidence" value="ECO:0007669"/>
    <property type="project" value="UniProtKB-ARBA"/>
</dbReference>
<evidence type="ECO:0000256" key="9">
    <source>
        <dbReference type="SAM" id="Phobius"/>
    </source>
</evidence>
<keyword evidence="9" id="KW-1133">Transmembrane helix</keyword>
<keyword evidence="9" id="KW-0472">Membrane</keyword>
<evidence type="ECO:0000259" key="11">
    <source>
        <dbReference type="SMART" id="SM00607"/>
    </source>
</evidence>
<keyword evidence="4" id="KW-0479">Metal-binding</keyword>
<evidence type="ECO:0000256" key="2">
    <source>
        <dbReference type="ARBA" id="ARBA00010147"/>
    </source>
</evidence>
<dbReference type="InterPro" id="IPR008979">
    <property type="entry name" value="Galactose-bd-like_sf"/>
</dbReference>
<sequence length="643" mass="71286">MPSFILLNYYEERLCFLKDSAINVKLRGAHVKSRSNENRSGEENVALGRNTAQSSNYSTSYSSLAVDGNTNSDFKQGSCTHTFNPGINWWCVDLQKDVNFQNIKIYNRKTYQFRLQGFELRLSSNGRCNYNGYQQSTVCYKDTSTTTQNIYNINSCNQQQNIQFNGSIVYISVENPDQAGDKYLALCEVEIFEKCGSNCKDGCDSSGNCNNCIFGYHGNKCATPCPTNCNSGCIQNNGDCKACKKGFWGMKCNVNCNKCKQGCQQNNGYCNNGGCISGYYGNKCDTPCPTNCNGGCIQNNGDCEVCNDGYWGIKCQKQCPTNCRLSKCDKNNGYCSECKNYYRDGRCTVGCINGRYGNNCDGKCSTGCNNGTCNRNDGSCISGCISESGISPLVAGIIGALISMVVVLIVNLVYCCLKNKRHERDNSSDRTVRYTSSDNVETTRPSYENIQQDVTKPSYENIQQDVTRPSYENAQQDVTRSQVETAEECGSNCNGLCKSNGFCNNCTSGYYGDKCDKPCSTNCNDGCRQSDGYCINGCKPRYRGNTCNRRCQRNCYQCQQTGYSCIECNPGYWNYQCQNTCRNCNNRCQKSNGNCTGGCKKGFWGMKCNVNCNKCKQGCQQNNGYCNNGGCISGYYGDKCDKL</sequence>
<feature type="domain" description="EGF-like" evidence="10">
    <location>
        <begin position="287"/>
        <end position="316"/>
    </location>
</feature>
<keyword evidence="5" id="KW-0430">Lectin</keyword>
<dbReference type="RefSeq" id="XP_009065025.1">
    <property type="nucleotide sequence ID" value="XM_009066777.1"/>
</dbReference>
<evidence type="ECO:0000259" key="10">
    <source>
        <dbReference type="SMART" id="SM00181"/>
    </source>
</evidence>
<comment type="function">
    <text evidence="1">Acts as a defensive agent. Recognizes blood group fucosylated oligosaccharides including A, B, H and Lewis B-type antigens. Does not recognize Lewis A antigen and has low affinity for monovalent haptens.</text>
</comment>
<comment type="similarity">
    <text evidence="2">Belongs to the fucolectin family.</text>
</comment>
<dbReference type="AlphaFoldDB" id="V3ZJ42"/>
<accession>V3ZJ42</accession>
<protein>
    <recommendedName>
        <fullName evidence="14">Fucolectin tachylectin-4 pentraxin-1 domain-containing protein</fullName>
    </recommendedName>
</protein>
<dbReference type="PANTHER" id="PTHR45713">
    <property type="entry name" value="FTP DOMAIN-CONTAINING PROTEIN"/>
    <property type="match status" value="1"/>
</dbReference>
<gene>
    <name evidence="12" type="ORF">LOTGIDRAFT_176188</name>
</gene>
<dbReference type="CTD" id="20243620"/>
<dbReference type="SUPFAM" id="SSF49785">
    <property type="entry name" value="Galactose-binding domain-like"/>
    <property type="match status" value="1"/>
</dbReference>
<proteinExistence type="inferred from homology"/>
<evidence type="ECO:0000256" key="5">
    <source>
        <dbReference type="ARBA" id="ARBA00022734"/>
    </source>
</evidence>
<feature type="domain" description="EGF-like" evidence="10">
    <location>
        <begin position="224"/>
        <end position="253"/>
    </location>
</feature>
<dbReference type="InterPro" id="IPR006585">
    <property type="entry name" value="FTP1"/>
</dbReference>
<dbReference type="PANTHER" id="PTHR45713:SF15">
    <property type="entry name" value="F5_8 TYPE C DOMAIN-CONTAINING PROTEIN"/>
    <property type="match status" value="1"/>
</dbReference>
<dbReference type="InterPro" id="IPR051941">
    <property type="entry name" value="BG_Antigen-Binding_Lectin"/>
</dbReference>
<dbReference type="HOGENOM" id="CLU_454362_0_0_1"/>
<dbReference type="KEGG" id="lgi:LOTGIDRAFT_176188"/>
<dbReference type="OMA" id="GDICDNA"/>
<dbReference type="InterPro" id="IPR000742">
    <property type="entry name" value="EGF"/>
</dbReference>
<dbReference type="GO" id="GO:0010185">
    <property type="term" value="P:regulation of cellular defense response"/>
    <property type="evidence" value="ECO:0007669"/>
    <property type="project" value="UniProtKB-ARBA"/>
</dbReference>
<keyword evidence="7" id="KW-1015">Disulfide bond</keyword>
<keyword evidence="13" id="KW-1185">Reference proteome</keyword>
<feature type="domain" description="EGF-like" evidence="10">
    <location>
        <begin position="488"/>
        <end position="516"/>
    </location>
</feature>
<dbReference type="Pfam" id="PF22633">
    <property type="entry name" value="F5_F8_type_C_2"/>
    <property type="match status" value="1"/>
</dbReference>
<evidence type="ECO:0000313" key="13">
    <source>
        <dbReference type="Proteomes" id="UP000030746"/>
    </source>
</evidence>
<evidence type="ECO:0000256" key="4">
    <source>
        <dbReference type="ARBA" id="ARBA00022723"/>
    </source>
</evidence>
<feature type="domain" description="EGF-like" evidence="10">
    <location>
        <begin position="550"/>
        <end position="578"/>
    </location>
</feature>
<evidence type="ECO:0000256" key="8">
    <source>
        <dbReference type="SAM" id="MobiDB-lite"/>
    </source>
</evidence>
<feature type="non-terminal residue" evidence="12">
    <location>
        <position position="643"/>
    </location>
</feature>
<evidence type="ECO:0008006" key="14">
    <source>
        <dbReference type="Google" id="ProtNLM"/>
    </source>
</evidence>
<reference evidence="12 13" key="1">
    <citation type="journal article" date="2013" name="Nature">
        <title>Insights into bilaterian evolution from three spiralian genomes.</title>
        <authorList>
            <person name="Simakov O."/>
            <person name="Marletaz F."/>
            <person name="Cho S.J."/>
            <person name="Edsinger-Gonzales E."/>
            <person name="Havlak P."/>
            <person name="Hellsten U."/>
            <person name="Kuo D.H."/>
            <person name="Larsson T."/>
            <person name="Lv J."/>
            <person name="Arendt D."/>
            <person name="Savage R."/>
            <person name="Osoegawa K."/>
            <person name="de Jong P."/>
            <person name="Grimwood J."/>
            <person name="Chapman J.A."/>
            <person name="Shapiro H."/>
            <person name="Aerts A."/>
            <person name="Otillar R.P."/>
            <person name="Terry A.Y."/>
            <person name="Boore J.L."/>
            <person name="Grigoriev I.V."/>
            <person name="Lindberg D.R."/>
            <person name="Seaver E.C."/>
            <person name="Weisblat D.A."/>
            <person name="Putnam N.H."/>
            <person name="Rokhsar D.S."/>
        </authorList>
    </citation>
    <scope>NUCLEOTIDE SEQUENCE [LARGE SCALE GENOMIC DNA]</scope>
</reference>
<feature type="region of interest" description="Disordered" evidence="8">
    <location>
        <begin position="32"/>
        <end position="55"/>
    </location>
</feature>
<comment type="subunit">
    <text evidence="3">Homotrimer.</text>
</comment>
<dbReference type="GO" id="GO:0042806">
    <property type="term" value="F:fucose binding"/>
    <property type="evidence" value="ECO:0007669"/>
    <property type="project" value="UniProtKB-ARBA"/>
</dbReference>
<organism evidence="12 13">
    <name type="scientific">Lottia gigantea</name>
    <name type="common">Giant owl limpet</name>
    <dbReference type="NCBI Taxonomy" id="225164"/>
    <lineage>
        <taxon>Eukaryota</taxon>
        <taxon>Metazoa</taxon>
        <taxon>Spiralia</taxon>
        <taxon>Lophotrochozoa</taxon>
        <taxon>Mollusca</taxon>
        <taxon>Gastropoda</taxon>
        <taxon>Patellogastropoda</taxon>
        <taxon>Lottioidea</taxon>
        <taxon>Lottiidae</taxon>
        <taxon>Lottia</taxon>
    </lineage>
</organism>
<feature type="domain" description="EGF-like" evidence="10">
    <location>
        <begin position="518"/>
        <end position="548"/>
    </location>
</feature>
<feature type="domain" description="Fucolectin tachylectin-4 pentraxin-1" evidence="11">
    <location>
        <begin position="42"/>
        <end position="198"/>
    </location>
</feature>
<dbReference type="GO" id="GO:0046872">
    <property type="term" value="F:metal ion binding"/>
    <property type="evidence" value="ECO:0007669"/>
    <property type="project" value="UniProtKB-KW"/>
</dbReference>
<keyword evidence="6" id="KW-0106">Calcium</keyword>
<evidence type="ECO:0000256" key="7">
    <source>
        <dbReference type="ARBA" id="ARBA00023157"/>
    </source>
</evidence>
<evidence type="ECO:0000256" key="1">
    <source>
        <dbReference type="ARBA" id="ARBA00002219"/>
    </source>
</evidence>
<keyword evidence="9" id="KW-0812">Transmembrane</keyword>
<dbReference type="SMART" id="SM00181">
    <property type="entry name" value="EGF"/>
    <property type="match status" value="5"/>
</dbReference>
<dbReference type="Gene3D" id="2.60.120.260">
    <property type="entry name" value="Galactose-binding domain-like"/>
    <property type="match status" value="1"/>
</dbReference>
<name>V3ZJ42_LOTGI</name>
<dbReference type="SMART" id="SM00607">
    <property type="entry name" value="FTP"/>
    <property type="match status" value="1"/>
</dbReference>
<dbReference type="Proteomes" id="UP000030746">
    <property type="component" value="Unassembled WGS sequence"/>
</dbReference>